<gene>
    <name evidence="1" type="ORF">IXB50_16275</name>
</gene>
<proteinExistence type="predicted"/>
<evidence type="ECO:0000313" key="2">
    <source>
        <dbReference type="Proteomes" id="UP000717364"/>
    </source>
</evidence>
<dbReference type="EMBL" id="JADOES010000037">
    <property type="protein sequence ID" value="MBT9316986.1"/>
    <property type="molecule type" value="Genomic_DNA"/>
</dbReference>
<accession>A0A947DJ76</accession>
<evidence type="ECO:0000313" key="1">
    <source>
        <dbReference type="EMBL" id="MBT9316986.1"/>
    </source>
</evidence>
<comment type="caution">
    <text evidence="1">The sequence shown here is derived from an EMBL/GenBank/DDBJ whole genome shotgun (WGS) entry which is preliminary data.</text>
</comment>
<reference evidence="1" key="1">
    <citation type="submission" date="2020-11" db="EMBL/GenBank/DDBJ databases">
        <authorList>
            <person name="Konstantinou D."/>
            <person name="Gkelis S."/>
            <person name="Popin R."/>
            <person name="Fewer D."/>
            <person name="Sivonen K."/>
        </authorList>
    </citation>
    <scope>NUCLEOTIDE SEQUENCE</scope>
    <source>
        <strain evidence="1">TAU-MAC 1115</strain>
    </source>
</reference>
<dbReference type="AlphaFoldDB" id="A0A947DJ76"/>
<sequence length="69" mass="8153">MTLQPYKYVLPTYRPIVLFSKNYLPMARINLKRAIVLLVTGRAEPLDLIGKTWRMRAPSLIRQVLELRR</sequence>
<name>A0A947DJ76_9CYAN</name>
<dbReference type="Proteomes" id="UP000717364">
    <property type="component" value="Unassembled WGS sequence"/>
</dbReference>
<organism evidence="1 2">
    <name type="scientific">Leptothoe spongobia TAU-MAC 1115</name>
    <dbReference type="NCBI Taxonomy" id="1967444"/>
    <lineage>
        <taxon>Bacteria</taxon>
        <taxon>Bacillati</taxon>
        <taxon>Cyanobacteriota</taxon>
        <taxon>Cyanophyceae</taxon>
        <taxon>Nodosilineales</taxon>
        <taxon>Cymatolegaceae</taxon>
        <taxon>Leptothoe</taxon>
        <taxon>Leptothoe spongobia</taxon>
    </lineage>
</organism>
<reference evidence="1" key="2">
    <citation type="journal article" date="2021" name="Mar. Drugs">
        <title>Genome Reduction and Secondary Metabolism of the Marine Sponge-Associated Cyanobacterium Leptothoe.</title>
        <authorList>
            <person name="Konstantinou D."/>
            <person name="Popin R.V."/>
            <person name="Fewer D.P."/>
            <person name="Sivonen K."/>
            <person name="Gkelis S."/>
        </authorList>
    </citation>
    <scope>NUCLEOTIDE SEQUENCE</scope>
    <source>
        <strain evidence="1">TAU-MAC 1115</strain>
    </source>
</reference>
<keyword evidence="2" id="KW-1185">Reference proteome</keyword>
<protein>
    <submittedName>
        <fullName evidence="1">Uncharacterized protein</fullName>
    </submittedName>
</protein>